<dbReference type="Pfam" id="PF11303">
    <property type="entry name" value="DUF3105"/>
    <property type="match status" value="1"/>
</dbReference>
<evidence type="ECO:0008006" key="5">
    <source>
        <dbReference type="Google" id="ProtNLM"/>
    </source>
</evidence>
<gene>
    <name evidence="3" type="ORF">SAMN05192575_10814</name>
</gene>
<dbReference type="EMBL" id="FOKC01000008">
    <property type="protein sequence ID" value="SFB34222.1"/>
    <property type="molecule type" value="Genomic_DNA"/>
</dbReference>
<evidence type="ECO:0000256" key="1">
    <source>
        <dbReference type="SAM" id="MobiDB-lite"/>
    </source>
</evidence>
<evidence type="ECO:0000313" key="4">
    <source>
        <dbReference type="Proteomes" id="UP000199113"/>
    </source>
</evidence>
<reference evidence="4" key="1">
    <citation type="submission" date="2016-10" db="EMBL/GenBank/DDBJ databases">
        <authorList>
            <person name="Varghese N."/>
            <person name="Submissions S."/>
        </authorList>
    </citation>
    <scope>NUCLEOTIDE SEQUENCE [LARGE SCALE GENOMIC DNA]</scope>
    <source>
        <strain evidence="4">CGMCC 1.10697</strain>
    </source>
</reference>
<feature type="transmembrane region" description="Helical" evidence="2">
    <location>
        <begin position="58"/>
        <end position="78"/>
    </location>
</feature>
<feature type="region of interest" description="Disordered" evidence="1">
    <location>
        <begin position="1"/>
        <end position="39"/>
    </location>
</feature>
<evidence type="ECO:0000313" key="3">
    <source>
        <dbReference type="EMBL" id="SFB34222.1"/>
    </source>
</evidence>
<dbReference type="STRING" id="748909.SAMN05192575_10814"/>
<accession>A0A1I1A9L1</accession>
<proteinExistence type="predicted"/>
<dbReference type="InterPro" id="IPR021454">
    <property type="entry name" value="DUF3105"/>
</dbReference>
<feature type="compositionally biased region" description="Basic and acidic residues" evidence="1">
    <location>
        <begin position="23"/>
        <end position="39"/>
    </location>
</feature>
<dbReference type="Proteomes" id="UP000199113">
    <property type="component" value="Unassembled WGS sequence"/>
</dbReference>
<keyword evidence="2" id="KW-0812">Transmembrane</keyword>
<evidence type="ECO:0000256" key="2">
    <source>
        <dbReference type="SAM" id="Phobius"/>
    </source>
</evidence>
<dbReference type="AlphaFoldDB" id="A0A1I1A9L1"/>
<keyword evidence="2" id="KW-0472">Membrane</keyword>
<keyword evidence="2" id="KW-1133">Transmembrane helix</keyword>
<name>A0A1I1A9L1_9ACTN</name>
<sequence>MRRRVPRLTRDYVDSATAAPQSDEPRDTSTVAKQEKTDRQAVIDSIRSKQSKSENRRGLAIVGVCVLVAVLIVGAAAFKPIKDWYDLRAFSSDSLTDIGAEATSCQEVITKKADGNQDHVEVGTPMTYPDAPPAFGSHWNMWDTMDRKLYTESDRPELGELVHNLEHGFTILWYDETIADSSEKMDELRGIASKLQGTTDLRDKFKAVPWTSADGEAFPEGQHVAFTHWSVGGSGETDPAKQVGVWQYCSDLSGAALDTFMKDYPYTDSPEPTVV</sequence>
<organism evidence="3 4">
    <name type="scientific">Nocardioides alpinus</name>
    <dbReference type="NCBI Taxonomy" id="748909"/>
    <lineage>
        <taxon>Bacteria</taxon>
        <taxon>Bacillati</taxon>
        <taxon>Actinomycetota</taxon>
        <taxon>Actinomycetes</taxon>
        <taxon>Propionibacteriales</taxon>
        <taxon>Nocardioidaceae</taxon>
        <taxon>Nocardioides</taxon>
    </lineage>
</organism>
<protein>
    <recommendedName>
        <fullName evidence="5">DUF3105 domain-containing protein</fullName>
    </recommendedName>
</protein>